<feature type="compositionally biased region" description="Basic and acidic residues" evidence="1">
    <location>
        <begin position="52"/>
        <end position="61"/>
    </location>
</feature>
<evidence type="ECO:0000313" key="2">
    <source>
        <dbReference type="EMBL" id="GBG13670.1"/>
    </source>
</evidence>
<gene>
    <name evidence="2" type="ORF">NMK_1221</name>
</gene>
<dbReference type="Proteomes" id="UP000245081">
    <property type="component" value="Unassembled WGS sequence"/>
</dbReference>
<accession>A0A2R5F5R8</accession>
<dbReference type="OrthoDB" id="9970686at2"/>
<dbReference type="PROSITE" id="PS51257">
    <property type="entry name" value="PROKAR_LIPOPROTEIN"/>
    <property type="match status" value="1"/>
</dbReference>
<keyword evidence="3" id="KW-1185">Reference proteome</keyword>
<name>A0A2R5F5R8_9PROT</name>
<reference evidence="2 3" key="1">
    <citation type="journal article" date="2018" name="Environ. Microbiol.">
        <title>Isolation and genomic characterization of Novimethylophilus kurashikiensis gen. nov. sp. nov., a new lanthanide-dependent methylotrophic species of Methylophilaceae.</title>
        <authorList>
            <person name="Lv H."/>
            <person name="Sahin N."/>
            <person name="Tani A."/>
        </authorList>
    </citation>
    <scope>NUCLEOTIDE SEQUENCE [LARGE SCALE GENOMIC DNA]</scope>
    <source>
        <strain evidence="2 3">La2-4</strain>
    </source>
</reference>
<proteinExistence type="predicted"/>
<protein>
    <submittedName>
        <fullName evidence="2">Membrane protein</fullName>
    </submittedName>
</protein>
<dbReference type="RefSeq" id="WP_109014847.1">
    <property type="nucleotide sequence ID" value="NZ_BDOQ01000003.1"/>
</dbReference>
<organism evidence="2 3">
    <name type="scientific">Novimethylophilus kurashikiensis</name>
    <dbReference type="NCBI Taxonomy" id="1825523"/>
    <lineage>
        <taxon>Bacteria</taxon>
        <taxon>Pseudomonadati</taxon>
        <taxon>Pseudomonadota</taxon>
        <taxon>Betaproteobacteria</taxon>
        <taxon>Nitrosomonadales</taxon>
        <taxon>Methylophilaceae</taxon>
        <taxon>Novimethylophilus</taxon>
    </lineage>
</organism>
<dbReference type="EMBL" id="BDOQ01000003">
    <property type="protein sequence ID" value="GBG13670.1"/>
    <property type="molecule type" value="Genomic_DNA"/>
</dbReference>
<comment type="caution">
    <text evidence="2">The sequence shown here is derived from an EMBL/GenBank/DDBJ whole genome shotgun (WGS) entry which is preliminary data.</text>
</comment>
<evidence type="ECO:0000313" key="3">
    <source>
        <dbReference type="Proteomes" id="UP000245081"/>
    </source>
</evidence>
<dbReference type="AlphaFoldDB" id="A0A2R5F5R8"/>
<feature type="region of interest" description="Disordered" evidence="1">
    <location>
        <begin position="38"/>
        <end position="61"/>
    </location>
</feature>
<sequence length="61" mass="6768">MKLALCCLIVVLLSACGESKQPPPPKLFESQRQALDKAKGVEQTVNQQAEQQKQEADRQTD</sequence>
<evidence type="ECO:0000256" key="1">
    <source>
        <dbReference type="SAM" id="MobiDB-lite"/>
    </source>
</evidence>